<name>A0AAQ3KCS6_9LILI</name>
<dbReference type="Proteomes" id="UP001327560">
    <property type="component" value="Chromosome 4"/>
</dbReference>
<keyword evidence="2" id="KW-1185">Reference proteome</keyword>
<evidence type="ECO:0000313" key="2">
    <source>
        <dbReference type="Proteomes" id="UP001327560"/>
    </source>
</evidence>
<evidence type="ECO:0000313" key="1">
    <source>
        <dbReference type="EMBL" id="WOL04808.1"/>
    </source>
</evidence>
<organism evidence="1 2">
    <name type="scientific">Canna indica</name>
    <name type="common">Indian-shot</name>
    <dbReference type="NCBI Taxonomy" id="4628"/>
    <lineage>
        <taxon>Eukaryota</taxon>
        <taxon>Viridiplantae</taxon>
        <taxon>Streptophyta</taxon>
        <taxon>Embryophyta</taxon>
        <taxon>Tracheophyta</taxon>
        <taxon>Spermatophyta</taxon>
        <taxon>Magnoliopsida</taxon>
        <taxon>Liliopsida</taxon>
        <taxon>Zingiberales</taxon>
        <taxon>Cannaceae</taxon>
        <taxon>Canna</taxon>
    </lineage>
</organism>
<dbReference type="AlphaFoldDB" id="A0AAQ3KCS6"/>
<accession>A0AAQ3KCS6</accession>
<gene>
    <name evidence="1" type="ORF">Cni_G13530</name>
</gene>
<protein>
    <submittedName>
        <fullName evidence="1">Uncharacterized protein</fullName>
    </submittedName>
</protein>
<reference evidence="1 2" key="1">
    <citation type="submission" date="2023-10" db="EMBL/GenBank/DDBJ databases">
        <title>Chromosome-scale genome assembly provides insights into flower coloration mechanisms of Canna indica.</title>
        <authorList>
            <person name="Li C."/>
        </authorList>
    </citation>
    <scope>NUCLEOTIDE SEQUENCE [LARGE SCALE GENOMIC DNA]</scope>
    <source>
        <tissue evidence="1">Flower</tissue>
    </source>
</reference>
<sequence length="94" mass="10423">MEYDAYQFKKELSKFPPKRGAVKAQMWKVMKSVASSSFKKGGDSSWRQDSIDLVIIKGQGRNVIPMDKTAAVLALIGEGGIFLCSEHVALQMEN</sequence>
<proteinExistence type="predicted"/>
<dbReference type="EMBL" id="CP136893">
    <property type="protein sequence ID" value="WOL04808.1"/>
    <property type="molecule type" value="Genomic_DNA"/>
</dbReference>